<evidence type="ECO:0000256" key="9">
    <source>
        <dbReference type="SAM" id="MobiDB-lite"/>
    </source>
</evidence>
<evidence type="ECO:0000313" key="11">
    <source>
        <dbReference type="EMBL" id="RLM64870.1"/>
    </source>
</evidence>
<dbReference type="PANTHER" id="PTHR12294:SF30">
    <property type="entry name" value="OS04G0502900 PROTEIN"/>
    <property type="match status" value="1"/>
</dbReference>
<keyword evidence="6" id="KW-0809">Transit peptide</keyword>
<dbReference type="OrthoDB" id="186625at2759"/>
<sequence length="488" mass="54226">MAAMASLPRAARLLRSAVGRLRSPPPPPARPFSSAAGTGTGTGAGTGREAAIVAAAVALAGSGLGLWLKPPSLADSGEAVGDQISVAGATEAREEKGRFLFADSFRRRVFFNYEKRIRLLSPPEKIFEYFASVRNPEGEVYMLPADLMRAVVPVFPPSESTAVREGRLRGERSPGELHCAPSEFFMLFDTNNDGLISFAEYIFFVTLLSIPESNFSAAFKMFDVDHSGVIDREEFKKIMALMRSFNRQGATHKDGLRIGLKVGQPVENGGVVEFFFGNDGNGPLHYDKFTKFLKDLHDEIIRLEFSHYDVKSSKTIPAKDFALSMVASADMNQISMLLDRVDDLVNKPDLKDIRISFEEFKAFAYLRRRLEPLSMAIFAYGKVNGLLTKQDLKRAAQHVCGVDLTDRVVDIIFHVFDTNQDGNLSSEEFLRALQRRETDIRQPTIPGPLGFLSCWFNDGVLIGSLYDPQYKCHSTFDCHLEVQKITTK</sequence>
<dbReference type="CDD" id="cd15900">
    <property type="entry name" value="EFh_MICU"/>
    <property type="match status" value="1"/>
</dbReference>
<accession>A0A3L6PXH8</accession>
<dbReference type="InterPro" id="IPR011992">
    <property type="entry name" value="EF-hand-dom_pair"/>
</dbReference>
<feature type="domain" description="EF-hand" evidence="10">
    <location>
        <begin position="404"/>
        <end position="439"/>
    </location>
</feature>
<organism evidence="11 12">
    <name type="scientific">Panicum miliaceum</name>
    <name type="common">Proso millet</name>
    <name type="synonym">Broomcorn millet</name>
    <dbReference type="NCBI Taxonomy" id="4540"/>
    <lineage>
        <taxon>Eukaryota</taxon>
        <taxon>Viridiplantae</taxon>
        <taxon>Streptophyta</taxon>
        <taxon>Embryophyta</taxon>
        <taxon>Tracheophyta</taxon>
        <taxon>Spermatophyta</taxon>
        <taxon>Magnoliopsida</taxon>
        <taxon>Liliopsida</taxon>
        <taxon>Poales</taxon>
        <taxon>Poaceae</taxon>
        <taxon>PACMAD clade</taxon>
        <taxon>Panicoideae</taxon>
        <taxon>Panicodae</taxon>
        <taxon>Paniceae</taxon>
        <taxon>Panicinae</taxon>
        <taxon>Panicum</taxon>
        <taxon>Panicum sect. Panicum</taxon>
    </lineage>
</organism>
<feature type="region of interest" description="Disordered" evidence="9">
    <location>
        <begin position="18"/>
        <end position="43"/>
    </location>
</feature>
<evidence type="ECO:0000256" key="8">
    <source>
        <dbReference type="ARBA" id="ARBA00023136"/>
    </source>
</evidence>
<evidence type="ECO:0000256" key="1">
    <source>
        <dbReference type="ARBA" id="ARBA00004273"/>
    </source>
</evidence>
<dbReference type="CDD" id="cd00051">
    <property type="entry name" value="EFh"/>
    <property type="match status" value="1"/>
</dbReference>
<dbReference type="GO" id="GO:0036444">
    <property type="term" value="P:calcium import into the mitochondrion"/>
    <property type="evidence" value="ECO:0007669"/>
    <property type="project" value="TreeGrafter"/>
</dbReference>
<keyword evidence="4" id="KW-0999">Mitochondrion inner membrane</keyword>
<keyword evidence="5" id="KW-0106">Calcium</keyword>
<evidence type="ECO:0000256" key="2">
    <source>
        <dbReference type="ARBA" id="ARBA00004569"/>
    </source>
</evidence>
<dbReference type="STRING" id="4540.A0A3L6PXH8"/>
<dbReference type="InterPro" id="IPR039800">
    <property type="entry name" value="MICU1/2/3"/>
</dbReference>
<dbReference type="Pfam" id="PF13833">
    <property type="entry name" value="EF-hand_8"/>
    <property type="match status" value="1"/>
</dbReference>
<dbReference type="Proteomes" id="UP000275267">
    <property type="component" value="Unassembled WGS sequence"/>
</dbReference>
<keyword evidence="7" id="KW-0496">Mitochondrion</keyword>
<evidence type="ECO:0000313" key="12">
    <source>
        <dbReference type="Proteomes" id="UP000275267"/>
    </source>
</evidence>
<proteinExistence type="predicted"/>
<name>A0A3L6PXH8_PANMI</name>
<dbReference type="GO" id="GO:1990246">
    <property type="term" value="C:uniplex complex"/>
    <property type="evidence" value="ECO:0007669"/>
    <property type="project" value="TreeGrafter"/>
</dbReference>
<dbReference type="SUPFAM" id="SSF47473">
    <property type="entry name" value="EF-hand"/>
    <property type="match status" value="2"/>
</dbReference>
<keyword evidence="3" id="KW-0677">Repeat</keyword>
<dbReference type="EMBL" id="PQIB02000015">
    <property type="protein sequence ID" value="RLM64870.1"/>
    <property type="molecule type" value="Genomic_DNA"/>
</dbReference>
<evidence type="ECO:0000259" key="10">
    <source>
        <dbReference type="PROSITE" id="PS50222"/>
    </source>
</evidence>
<comment type="caution">
    <text evidence="11">The sequence shown here is derived from an EMBL/GenBank/DDBJ whole genome shotgun (WGS) entry which is preliminary data.</text>
</comment>
<evidence type="ECO:0000256" key="6">
    <source>
        <dbReference type="ARBA" id="ARBA00022946"/>
    </source>
</evidence>
<dbReference type="InterPro" id="IPR018247">
    <property type="entry name" value="EF_Hand_1_Ca_BS"/>
</dbReference>
<dbReference type="Pfam" id="PF00036">
    <property type="entry name" value="EF-hand_1"/>
    <property type="match status" value="1"/>
</dbReference>
<evidence type="ECO:0000256" key="5">
    <source>
        <dbReference type="ARBA" id="ARBA00022837"/>
    </source>
</evidence>
<evidence type="ECO:0000256" key="7">
    <source>
        <dbReference type="ARBA" id="ARBA00023128"/>
    </source>
</evidence>
<feature type="domain" description="EF-hand" evidence="10">
    <location>
        <begin position="210"/>
        <end position="245"/>
    </location>
</feature>
<dbReference type="AlphaFoldDB" id="A0A3L6PXH8"/>
<comment type="subcellular location">
    <subcellularLocation>
        <location evidence="1">Mitochondrion inner membrane</location>
    </subcellularLocation>
    <subcellularLocation>
        <location evidence="2">Mitochondrion intermembrane space</location>
    </subcellularLocation>
</comment>
<dbReference type="Gene3D" id="1.10.238.10">
    <property type="entry name" value="EF-hand"/>
    <property type="match status" value="3"/>
</dbReference>
<gene>
    <name evidence="11" type="ORF">C2845_PM16G11620</name>
</gene>
<dbReference type="GO" id="GO:0051560">
    <property type="term" value="P:mitochondrial calcium ion homeostasis"/>
    <property type="evidence" value="ECO:0007669"/>
    <property type="project" value="TreeGrafter"/>
</dbReference>
<dbReference type="SMART" id="SM00054">
    <property type="entry name" value="EFh"/>
    <property type="match status" value="3"/>
</dbReference>
<keyword evidence="12" id="KW-1185">Reference proteome</keyword>
<protein>
    <recommendedName>
        <fullName evidence="10">EF-hand domain-containing protein</fullName>
    </recommendedName>
</protein>
<dbReference type="GO" id="GO:0005509">
    <property type="term" value="F:calcium ion binding"/>
    <property type="evidence" value="ECO:0007669"/>
    <property type="project" value="InterPro"/>
</dbReference>
<dbReference type="PANTHER" id="PTHR12294">
    <property type="entry name" value="EF HAND DOMAIN FAMILY A1,A2-RELATED"/>
    <property type="match status" value="1"/>
</dbReference>
<reference evidence="12" key="1">
    <citation type="journal article" date="2019" name="Nat. Commun.">
        <title>The genome of broomcorn millet.</title>
        <authorList>
            <person name="Zou C."/>
            <person name="Miki D."/>
            <person name="Li D."/>
            <person name="Tang Q."/>
            <person name="Xiao L."/>
            <person name="Rajput S."/>
            <person name="Deng P."/>
            <person name="Jia W."/>
            <person name="Huang R."/>
            <person name="Zhang M."/>
            <person name="Sun Y."/>
            <person name="Hu J."/>
            <person name="Fu X."/>
            <person name="Schnable P.S."/>
            <person name="Li F."/>
            <person name="Zhang H."/>
            <person name="Feng B."/>
            <person name="Zhu X."/>
            <person name="Liu R."/>
            <person name="Schnable J.C."/>
            <person name="Zhu J.-K."/>
            <person name="Zhang H."/>
        </authorList>
    </citation>
    <scope>NUCLEOTIDE SEQUENCE [LARGE SCALE GENOMIC DNA]</scope>
</reference>
<dbReference type="PROSITE" id="PS00018">
    <property type="entry name" value="EF_HAND_1"/>
    <property type="match status" value="2"/>
</dbReference>
<evidence type="ECO:0000256" key="4">
    <source>
        <dbReference type="ARBA" id="ARBA00022792"/>
    </source>
</evidence>
<keyword evidence="8" id="KW-0472">Membrane</keyword>
<dbReference type="InterPro" id="IPR002048">
    <property type="entry name" value="EF_hand_dom"/>
</dbReference>
<dbReference type="PROSITE" id="PS50222">
    <property type="entry name" value="EF_HAND_2"/>
    <property type="match status" value="2"/>
</dbReference>
<evidence type="ECO:0000256" key="3">
    <source>
        <dbReference type="ARBA" id="ARBA00022737"/>
    </source>
</evidence>
<dbReference type="GO" id="GO:0005758">
    <property type="term" value="C:mitochondrial intermembrane space"/>
    <property type="evidence" value="ECO:0007669"/>
    <property type="project" value="UniProtKB-SubCell"/>
</dbReference>
<dbReference type="Pfam" id="PF13202">
    <property type="entry name" value="EF-hand_5"/>
    <property type="match status" value="1"/>
</dbReference>